<dbReference type="NCBIfam" id="NF047328">
    <property type="entry name" value="OMP_TP0733"/>
    <property type="match status" value="1"/>
</dbReference>
<name>A0A806K0J3_9BACT</name>
<sequence length="154" mass="17605">MGTIFPTIFYGSEGTIDHQLDPPIGGTGSLAYNFYFTSNLFAGAEVGFQFFPTYAENTLFIIPLGFRGGYQFNVGKFEFPIAAVIGMVWHRYLNLGYYGLYLKGSGSVFYRAFPNWSFGINTSWYWYPQWIKDDSSKDVYGNMIDITLSARYHF</sequence>
<reference evidence="1" key="1">
    <citation type="submission" date="2012-03" db="EMBL/GenBank/DDBJ databases">
        <title>Functional metagenomics reveals considerable lignocellulase gene clusters in the gut microbiome of a wood-feeding higher termite.</title>
        <authorList>
            <person name="Liu N."/>
        </authorList>
    </citation>
    <scope>NUCLEOTIDE SEQUENCE</scope>
</reference>
<proteinExistence type="predicted"/>
<dbReference type="AlphaFoldDB" id="A0A806K0J3"/>
<evidence type="ECO:0000313" key="1">
    <source>
        <dbReference type="EMBL" id="AGS53158.1"/>
    </source>
</evidence>
<protein>
    <submittedName>
        <fullName evidence="1">Uncharacterized protein</fullName>
    </submittedName>
</protein>
<organism evidence="1">
    <name type="scientific">uncultured bacterium contig00060</name>
    <dbReference type="NCBI Taxonomy" id="1181543"/>
    <lineage>
        <taxon>Bacteria</taxon>
        <taxon>environmental samples</taxon>
    </lineage>
</organism>
<accession>A0A806K0J3</accession>
<dbReference type="EMBL" id="JQ844223">
    <property type="protein sequence ID" value="AGS53158.1"/>
    <property type="molecule type" value="Genomic_DNA"/>
</dbReference>